<reference evidence="2" key="1">
    <citation type="submission" date="2021-07" db="EMBL/GenBank/DDBJ databases">
        <title>Roseobacter insulae sp. nov., isolated from a tidal flat.</title>
        <authorList>
            <person name="Park S."/>
            <person name="Yoon J.-H."/>
        </authorList>
    </citation>
    <scope>NUCLEOTIDE SEQUENCE</scope>
    <source>
        <strain evidence="2">YSTF-M11</strain>
    </source>
</reference>
<dbReference type="Proteomes" id="UP001138661">
    <property type="component" value="Unassembled WGS sequence"/>
</dbReference>
<dbReference type="Pfam" id="PF09836">
    <property type="entry name" value="DUF2063"/>
    <property type="match status" value="1"/>
</dbReference>
<feature type="domain" description="Putative DNA-binding" evidence="1">
    <location>
        <begin position="4"/>
        <end position="95"/>
    </location>
</feature>
<sequence length="251" mass="27508">MNPVQRRFREALLDAERAVPPDLQDGAGAPAGRRFSVYRNNVVVSLTQALHDAFPLTRKLIGAQSFDALAAHFVRKHPPTSPLMMYYGDALPEFLGSFEPLTHIGYLPDCARLDIAMRRSYHAADTPAVDPSAFQCAPETLIALRLALTPAAIILRSAWPVFDIWRMNSAEGGAKPRVMAQDVLIARPDFDPAPYLLPPGAADWLEALDAGRSFRDAHDHALQTTPKFDLAQALTIALQSGALTDSKTKDR</sequence>
<comment type="caution">
    <text evidence="2">The sequence shown here is derived from an EMBL/GenBank/DDBJ whole genome shotgun (WGS) entry which is preliminary data.</text>
</comment>
<proteinExistence type="predicted"/>
<evidence type="ECO:0000259" key="1">
    <source>
        <dbReference type="Pfam" id="PF09836"/>
    </source>
</evidence>
<evidence type="ECO:0000313" key="2">
    <source>
        <dbReference type="EMBL" id="MBW4710289.1"/>
    </source>
</evidence>
<evidence type="ECO:0000313" key="3">
    <source>
        <dbReference type="Proteomes" id="UP001138661"/>
    </source>
</evidence>
<dbReference type="AlphaFoldDB" id="A0A9X1FYX7"/>
<keyword evidence="2" id="KW-0238">DNA-binding</keyword>
<gene>
    <name evidence="2" type="ORF">KX928_21075</name>
</gene>
<organism evidence="2 3">
    <name type="scientific">Roseobacter insulae</name>
    <dbReference type="NCBI Taxonomy" id="2859783"/>
    <lineage>
        <taxon>Bacteria</taxon>
        <taxon>Pseudomonadati</taxon>
        <taxon>Pseudomonadota</taxon>
        <taxon>Alphaproteobacteria</taxon>
        <taxon>Rhodobacterales</taxon>
        <taxon>Roseobacteraceae</taxon>
        <taxon>Roseobacter</taxon>
    </lineage>
</organism>
<dbReference type="EMBL" id="JAHXDN010000007">
    <property type="protein sequence ID" value="MBW4710289.1"/>
    <property type="molecule type" value="Genomic_DNA"/>
</dbReference>
<accession>A0A9X1FYX7</accession>
<keyword evidence="3" id="KW-1185">Reference proteome</keyword>
<name>A0A9X1FYX7_9RHOB</name>
<dbReference type="RefSeq" id="WP_219506672.1">
    <property type="nucleotide sequence ID" value="NZ_JAHXDN010000007.1"/>
</dbReference>
<dbReference type="InterPro" id="IPR018640">
    <property type="entry name" value="DUF2063"/>
</dbReference>
<protein>
    <submittedName>
        <fullName evidence="2">DNA-binding domain-containing protein</fullName>
    </submittedName>
</protein>
<dbReference type="GO" id="GO:0003677">
    <property type="term" value="F:DNA binding"/>
    <property type="evidence" value="ECO:0007669"/>
    <property type="project" value="UniProtKB-KW"/>
</dbReference>